<accession>A0A8T1CN90</accession>
<proteinExistence type="predicted"/>
<name>A0A8T1CN90_9STRA</name>
<dbReference type="AlphaFoldDB" id="A0A8T1CN90"/>
<reference evidence="2" key="1">
    <citation type="submission" date="2018-10" db="EMBL/GenBank/DDBJ databases">
        <title>Effector identification in a new, highly contiguous assembly of the strawberry crown rot pathogen Phytophthora cactorum.</title>
        <authorList>
            <person name="Armitage A.D."/>
            <person name="Nellist C.F."/>
            <person name="Bates H."/>
            <person name="Vickerstaff R.J."/>
            <person name="Harrison R.J."/>
        </authorList>
    </citation>
    <scope>NUCLEOTIDE SEQUENCE</scope>
    <source>
        <strain evidence="2">4040</strain>
    </source>
</reference>
<organism evidence="2 3">
    <name type="scientific">Phytophthora cactorum</name>
    <dbReference type="NCBI Taxonomy" id="29920"/>
    <lineage>
        <taxon>Eukaryota</taxon>
        <taxon>Sar</taxon>
        <taxon>Stramenopiles</taxon>
        <taxon>Oomycota</taxon>
        <taxon>Peronosporomycetes</taxon>
        <taxon>Peronosporales</taxon>
        <taxon>Peronosporaceae</taxon>
        <taxon>Phytophthora</taxon>
    </lineage>
</organism>
<evidence type="ECO:0000313" key="3">
    <source>
        <dbReference type="Proteomes" id="UP000736787"/>
    </source>
</evidence>
<feature type="compositionally biased region" description="Basic and acidic residues" evidence="1">
    <location>
        <begin position="1"/>
        <end position="18"/>
    </location>
</feature>
<evidence type="ECO:0000256" key="1">
    <source>
        <dbReference type="SAM" id="MobiDB-lite"/>
    </source>
</evidence>
<comment type="caution">
    <text evidence="2">The sequence shown here is derived from an EMBL/GenBank/DDBJ whole genome shotgun (WGS) entry which is preliminary data.</text>
</comment>
<dbReference type="Proteomes" id="UP000736787">
    <property type="component" value="Unassembled WGS sequence"/>
</dbReference>
<feature type="region of interest" description="Disordered" evidence="1">
    <location>
        <begin position="1"/>
        <end position="41"/>
    </location>
</feature>
<sequence length="41" mass="4960">MEHKKRQDERVDNLEAKMDGNTARYNSKKRQQKPCQEQDKP</sequence>
<protein>
    <submittedName>
        <fullName evidence="2">Uncharacterized protein</fullName>
    </submittedName>
</protein>
<gene>
    <name evidence="2" type="ORF">PC117_g14832</name>
</gene>
<evidence type="ECO:0000313" key="2">
    <source>
        <dbReference type="EMBL" id="KAG2926577.1"/>
    </source>
</evidence>
<dbReference type="EMBL" id="RCMK01000476">
    <property type="protein sequence ID" value="KAG2926577.1"/>
    <property type="molecule type" value="Genomic_DNA"/>
</dbReference>